<organism evidence="1 2">
    <name type="scientific">Streptomyces venezuelae</name>
    <dbReference type="NCBI Taxonomy" id="54571"/>
    <lineage>
        <taxon>Bacteria</taxon>
        <taxon>Bacillati</taxon>
        <taxon>Actinomycetota</taxon>
        <taxon>Actinomycetes</taxon>
        <taxon>Kitasatosporales</taxon>
        <taxon>Streptomycetaceae</taxon>
        <taxon>Streptomyces</taxon>
    </lineage>
</organism>
<dbReference type="PANTHER" id="PTHR37418">
    <property type="entry name" value="3-KETO-5-AMINOHEXANOATE CLEAVAGE ENZYME-RELATED"/>
    <property type="match status" value="1"/>
</dbReference>
<proteinExistence type="predicted"/>
<reference evidence="1 2" key="1">
    <citation type="submission" date="2018-05" db="EMBL/GenBank/DDBJ databases">
        <title>Streptomyces venezuelae.</title>
        <authorList>
            <person name="Kim W."/>
            <person name="Lee N."/>
            <person name="Cho B.-K."/>
        </authorList>
    </citation>
    <scope>NUCLEOTIDE SEQUENCE [LARGE SCALE GENOMIC DNA]</scope>
    <source>
        <strain evidence="1 2">ATCC 21018</strain>
    </source>
</reference>
<gene>
    <name evidence="1" type="ORF">DEJ51_06605</name>
</gene>
<evidence type="ECO:0000313" key="2">
    <source>
        <dbReference type="Proteomes" id="UP000324101"/>
    </source>
</evidence>
<evidence type="ECO:0008006" key="3">
    <source>
        <dbReference type="Google" id="ProtNLM"/>
    </source>
</evidence>
<dbReference type="Proteomes" id="UP000324101">
    <property type="component" value="Chromosome"/>
</dbReference>
<evidence type="ECO:0000313" key="1">
    <source>
        <dbReference type="EMBL" id="QES58735.1"/>
    </source>
</evidence>
<sequence>MHVPMPVPMAVSLNGSRSAADGPAVPMSPEALAESALAAVAAGAGEVLVHPRTPCGRESLSPRVVGPVLEVLRRTGVGVALSVPVSVAAEPDPVGRLERVASWTVLPDRAVVRFGQPGAVELAQALLARGVAVDAVVPLGGAAGPEPLAAFLAWPVREPGRVRLSAELAAADPALVAGLRGLPPVPVLLYGQDAAAWPVLRLAARCGTGVRTGAGDVTRLPDGRPARSNAELVAAARDMVARVVATAASR</sequence>
<name>A0A5P2DU48_STRVZ</name>
<dbReference type="OrthoDB" id="3424160at2"/>
<dbReference type="Pfam" id="PF05853">
    <property type="entry name" value="BKACE"/>
    <property type="match status" value="2"/>
</dbReference>
<dbReference type="EMBL" id="CP029189">
    <property type="protein sequence ID" value="QES58735.1"/>
    <property type="molecule type" value="Genomic_DNA"/>
</dbReference>
<dbReference type="PANTHER" id="PTHR37418:SF1">
    <property type="entry name" value="3-KETO-5-AMINOHEXANOATE CLEAVAGE PROTEIN"/>
    <property type="match status" value="1"/>
</dbReference>
<dbReference type="Gene3D" id="3.20.20.70">
    <property type="entry name" value="Aldolase class I"/>
    <property type="match status" value="2"/>
</dbReference>
<dbReference type="InterPro" id="IPR008567">
    <property type="entry name" value="BKACE"/>
</dbReference>
<dbReference type="GO" id="GO:0043720">
    <property type="term" value="F:3-keto-5-aminohexanoate cleavage activity"/>
    <property type="evidence" value="ECO:0007669"/>
    <property type="project" value="InterPro"/>
</dbReference>
<accession>A0A5P2DU48</accession>
<dbReference type="AlphaFoldDB" id="A0A5P2DU48"/>
<dbReference type="InterPro" id="IPR013785">
    <property type="entry name" value="Aldolase_TIM"/>
</dbReference>
<protein>
    <recommendedName>
        <fullName evidence="3">3-keto-5-aminohexanoate cleavage protein</fullName>
    </recommendedName>
</protein>